<dbReference type="GO" id="GO:0009908">
    <property type="term" value="P:flower development"/>
    <property type="evidence" value="ECO:0007669"/>
    <property type="project" value="UniProtKB-KW"/>
</dbReference>
<dbReference type="AlphaFoldDB" id="F2DF77"/>
<dbReference type="HOGENOM" id="CLU_2708365_0_0_1"/>
<evidence type="ECO:0000313" key="2">
    <source>
        <dbReference type="EMBL" id="BAJ93748.1"/>
    </source>
</evidence>
<dbReference type="Pfam" id="PF07899">
    <property type="entry name" value="Frigida"/>
    <property type="match status" value="1"/>
</dbReference>
<organism evidence="2">
    <name type="scientific">Hordeum vulgare subsp. vulgare</name>
    <name type="common">Domesticated barley</name>
    <dbReference type="NCBI Taxonomy" id="112509"/>
    <lineage>
        <taxon>Eukaryota</taxon>
        <taxon>Viridiplantae</taxon>
        <taxon>Streptophyta</taxon>
        <taxon>Embryophyta</taxon>
        <taxon>Tracheophyta</taxon>
        <taxon>Spermatophyta</taxon>
        <taxon>Magnoliopsida</taxon>
        <taxon>Liliopsida</taxon>
        <taxon>Poales</taxon>
        <taxon>Poaceae</taxon>
        <taxon>BOP clade</taxon>
        <taxon>Pooideae</taxon>
        <taxon>Triticodae</taxon>
        <taxon>Triticeae</taxon>
        <taxon>Hordeinae</taxon>
        <taxon>Hordeum</taxon>
    </lineage>
</organism>
<proteinExistence type="evidence at transcript level"/>
<reference evidence="2" key="1">
    <citation type="journal article" date="2011" name="Plant Physiol.">
        <title>Comprehensive sequence analysis of 24,783 barley full-length cDNAs derived from 12 clone libraries.</title>
        <authorList>
            <person name="Matsumoto T."/>
            <person name="Tanaka T."/>
            <person name="Sakai H."/>
            <person name="Amano N."/>
            <person name="Kanamori H."/>
            <person name="Kurita K."/>
            <person name="Kikuta A."/>
            <person name="Kamiya K."/>
            <person name="Yamamoto M."/>
            <person name="Ikawa H."/>
            <person name="Fujii N."/>
            <person name="Hori K."/>
            <person name="Itoh T."/>
            <person name="Sato K."/>
        </authorList>
    </citation>
    <scope>NUCLEOTIDE SEQUENCE</scope>
    <source>
        <tissue evidence="2">Shoot and root</tissue>
    </source>
</reference>
<sequence length="86" mass="9666">MLPALLEEDVVADMLNRGSYGEAIGVILAFELQEAFPLAEILTYIIDKVARNRKKKEIEVKCDLVGSVCFVVFSCNQIFTTKKRVN</sequence>
<dbReference type="PaxDb" id="4513-MLOC_47147.1"/>
<dbReference type="STRING" id="112509.F2DF77"/>
<protein>
    <recommendedName>
        <fullName evidence="1">FRIGIDA-like protein</fullName>
    </recommendedName>
</protein>
<comment type="similarity">
    <text evidence="1">Belongs to the Frigida family.</text>
</comment>
<dbReference type="EMBL" id="AK362544">
    <property type="protein sequence ID" value="BAJ93748.1"/>
    <property type="molecule type" value="mRNA"/>
</dbReference>
<dbReference type="GO" id="GO:0030154">
    <property type="term" value="P:cell differentiation"/>
    <property type="evidence" value="ECO:0007669"/>
    <property type="project" value="UniProtKB-KW"/>
</dbReference>
<accession>F2DF77</accession>
<name>F2DF77_HORVV</name>
<keyword evidence="1" id="KW-0287">Flowering</keyword>
<keyword evidence="1" id="KW-0217">Developmental protein</keyword>
<dbReference type="InParanoid" id="F2DF77"/>
<dbReference type="ExpressionAtlas" id="F2DF77">
    <property type="expression patterns" value="baseline and differential"/>
</dbReference>
<dbReference type="InterPro" id="IPR012474">
    <property type="entry name" value="Frigida"/>
</dbReference>
<evidence type="ECO:0000256" key="1">
    <source>
        <dbReference type="RuleBase" id="RU364012"/>
    </source>
</evidence>
<keyword evidence="1" id="KW-0221">Differentiation</keyword>